<keyword evidence="2" id="KW-0624">Polysaccharide degradation</keyword>
<dbReference type="InterPro" id="IPR012334">
    <property type="entry name" value="Pectin_lyas_fold"/>
</dbReference>
<accession>A0A6L9SJA4</accession>
<evidence type="ECO:0000313" key="7">
    <source>
        <dbReference type="Proteomes" id="UP000475214"/>
    </source>
</evidence>
<dbReference type="SMART" id="SM00656">
    <property type="entry name" value="Amb_all"/>
    <property type="match status" value="1"/>
</dbReference>
<dbReference type="RefSeq" id="WP_163745302.1">
    <property type="nucleotide sequence ID" value="NZ_JAAGOA010000043.1"/>
</dbReference>
<dbReference type="InterPro" id="IPR045032">
    <property type="entry name" value="PEL"/>
</dbReference>
<dbReference type="GO" id="GO:0030570">
    <property type="term" value="F:pectate lyase activity"/>
    <property type="evidence" value="ECO:0007669"/>
    <property type="project" value="InterPro"/>
</dbReference>
<organism evidence="6 7">
    <name type="scientific">Phytoactinopolyspora halotolerans</name>
    <dbReference type="NCBI Taxonomy" id="1981512"/>
    <lineage>
        <taxon>Bacteria</taxon>
        <taxon>Bacillati</taxon>
        <taxon>Actinomycetota</taxon>
        <taxon>Actinomycetes</taxon>
        <taxon>Jiangellales</taxon>
        <taxon>Jiangellaceae</taxon>
        <taxon>Phytoactinopolyspora</taxon>
    </lineage>
</organism>
<dbReference type="PANTHER" id="PTHR31683">
    <property type="entry name" value="PECTATE LYASE 18-RELATED"/>
    <property type="match status" value="1"/>
</dbReference>
<dbReference type="EMBL" id="JAAGOA010000043">
    <property type="protein sequence ID" value="NEE04754.1"/>
    <property type="molecule type" value="Genomic_DNA"/>
</dbReference>
<gene>
    <name evidence="6" type="ORF">G1H10_31790</name>
</gene>
<feature type="compositionally biased region" description="Basic and acidic residues" evidence="3">
    <location>
        <begin position="28"/>
        <end position="44"/>
    </location>
</feature>
<dbReference type="GO" id="GO:0005576">
    <property type="term" value="C:extracellular region"/>
    <property type="evidence" value="ECO:0007669"/>
    <property type="project" value="UniProtKB-SubCell"/>
</dbReference>
<evidence type="ECO:0000313" key="6">
    <source>
        <dbReference type="EMBL" id="NEE04754.1"/>
    </source>
</evidence>
<protein>
    <recommendedName>
        <fullName evidence="5">Pectate lyase domain-containing protein</fullName>
    </recommendedName>
</protein>
<comment type="subcellular location">
    <subcellularLocation>
        <location evidence="2">Secreted</location>
    </subcellularLocation>
</comment>
<dbReference type="SUPFAM" id="SSF51126">
    <property type="entry name" value="Pectin lyase-like"/>
    <property type="match status" value="1"/>
</dbReference>
<dbReference type="GO" id="GO:0000272">
    <property type="term" value="P:polysaccharide catabolic process"/>
    <property type="evidence" value="ECO:0007669"/>
    <property type="project" value="UniProtKB-KW"/>
</dbReference>
<name>A0A6L9SJA4_9ACTN</name>
<feature type="region of interest" description="Disordered" evidence="3">
    <location>
        <begin position="20"/>
        <end position="44"/>
    </location>
</feature>
<dbReference type="AlphaFoldDB" id="A0A6L9SJA4"/>
<evidence type="ECO:0000256" key="2">
    <source>
        <dbReference type="RuleBase" id="RU361173"/>
    </source>
</evidence>
<feature type="domain" description="Pectate lyase" evidence="5">
    <location>
        <begin position="102"/>
        <end position="358"/>
    </location>
</feature>
<feature type="signal peptide" evidence="4">
    <location>
        <begin position="1"/>
        <end position="26"/>
    </location>
</feature>
<feature type="chain" id="PRO_5026650860" description="Pectate lyase domain-containing protein" evidence="4">
    <location>
        <begin position="27"/>
        <end position="441"/>
    </location>
</feature>
<dbReference type="PANTHER" id="PTHR31683:SF18">
    <property type="entry name" value="PECTATE LYASE 21-RELATED"/>
    <property type="match status" value="1"/>
</dbReference>
<dbReference type="InterPro" id="IPR002022">
    <property type="entry name" value="Pec_lyase"/>
</dbReference>
<keyword evidence="2" id="KW-0119">Carbohydrate metabolism</keyword>
<evidence type="ECO:0000259" key="5">
    <source>
        <dbReference type="SMART" id="SM00656"/>
    </source>
</evidence>
<evidence type="ECO:0000256" key="4">
    <source>
        <dbReference type="SAM" id="SignalP"/>
    </source>
</evidence>
<reference evidence="6 7" key="1">
    <citation type="submission" date="2020-02" db="EMBL/GenBank/DDBJ databases">
        <authorList>
            <person name="Li X.-J."/>
            <person name="Han X.-M."/>
        </authorList>
    </citation>
    <scope>NUCLEOTIDE SEQUENCE [LARGE SCALE GENOMIC DNA]</scope>
    <source>
        <strain evidence="6 7">CCTCC AB 2017055</strain>
    </source>
</reference>
<dbReference type="Proteomes" id="UP000475214">
    <property type="component" value="Unassembled WGS sequence"/>
</dbReference>
<evidence type="ECO:0000256" key="1">
    <source>
        <dbReference type="ARBA" id="ARBA00023239"/>
    </source>
</evidence>
<dbReference type="Gene3D" id="2.160.20.10">
    <property type="entry name" value="Single-stranded right-handed beta-helix, Pectin lyase-like"/>
    <property type="match status" value="1"/>
</dbReference>
<keyword evidence="1 2" id="KW-0456">Lyase</keyword>
<keyword evidence="2" id="KW-0964">Secreted</keyword>
<sequence length="441" mass="47867">MRKLTTVSAIGMLVAGSLTMSGTSHGATDAERPGDRGHDRGREVLAPDDGWAAAEGGTTGGAEAASEHVYTVRTQAELREAVQGDHPKIVYVEGDIDAMTDDDGNALACDDFNDPDYDFDAYLEAYDPAHWDGRAAGPLEDARRRSASNHAGHVRVEIGSNTTVIGLGAASVTNAAFRLESVHNVIIRNLGIHDAYDCFPQWRGSDWDAQYDNIEISRSTHVWIDHVTLTNGDTVDSNEPHHLGAIYDRHDGLLDIARESDLVTVSWSVLADHDKSLLWGNGDNRPEDRGKLRITLHHNHLVNLTQRAPRVRYGQVHVYNNLYTHAADSDYPYGYSWGVGVESAIYAENNIFQLSDGITSDRIIQAWGGTAIHESGTVVNGRDTDVLAAFNDANESDLAGDVGWKPELHGTIHTTRAVPGLVRSGAGAGKLRAVRPGSEVR</sequence>
<keyword evidence="4" id="KW-0732">Signal</keyword>
<dbReference type="Pfam" id="PF00544">
    <property type="entry name" value="Pectate_lyase_4"/>
    <property type="match status" value="2"/>
</dbReference>
<keyword evidence="7" id="KW-1185">Reference proteome</keyword>
<dbReference type="InterPro" id="IPR011050">
    <property type="entry name" value="Pectin_lyase_fold/virulence"/>
</dbReference>
<comment type="similarity">
    <text evidence="2">Belongs to the polysaccharide lyase 1 family.</text>
</comment>
<proteinExistence type="inferred from homology"/>
<comment type="caution">
    <text evidence="6">The sequence shown here is derived from an EMBL/GenBank/DDBJ whole genome shotgun (WGS) entry which is preliminary data.</text>
</comment>
<evidence type="ECO:0000256" key="3">
    <source>
        <dbReference type="SAM" id="MobiDB-lite"/>
    </source>
</evidence>